<evidence type="ECO:0000313" key="4">
    <source>
        <dbReference type="Proteomes" id="UP000054560"/>
    </source>
</evidence>
<proteinExistence type="predicted"/>
<feature type="region of interest" description="Disordered" evidence="1">
    <location>
        <begin position="142"/>
        <end position="184"/>
    </location>
</feature>
<dbReference type="EMBL" id="KQ242075">
    <property type="protein sequence ID" value="KNC81040.1"/>
    <property type="molecule type" value="Genomic_DNA"/>
</dbReference>
<protein>
    <submittedName>
        <fullName evidence="3">Uncharacterized protein</fullName>
    </submittedName>
</protein>
<keyword evidence="2" id="KW-1133">Transmembrane helix</keyword>
<dbReference type="GeneID" id="25907121"/>
<dbReference type="AlphaFoldDB" id="A0A0L0FW20"/>
<accession>A0A0L0FW20</accession>
<dbReference type="Proteomes" id="UP000054560">
    <property type="component" value="Unassembled WGS sequence"/>
</dbReference>
<feature type="transmembrane region" description="Helical" evidence="2">
    <location>
        <begin position="6"/>
        <end position="24"/>
    </location>
</feature>
<evidence type="ECO:0000256" key="1">
    <source>
        <dbReference type="SAM" id="MobiDB-lite"/>
    </source>
</evidence>
<feature type="compositionally biased region" description="Polar residues" evidence="1">
    <location>
        <begin position="145"/>
        <end position="166"/>
    </location>
</feature>
<name>A0A0L0FW20_9EUKA</name>
<sequence>MLSWWWWIFIALIVLSVATSIIRNRTQAYNRDIKLQQQSTDPKMGGQGTFDASPVYQTNTSQMQYQASEGQIPPIRSAQPTPSNIPNAALPPNAIYTPYHGTSVIPATEHFTVTTTNTYPPTVQNIAPPPSYVAAIAAEHPKQKVSYTSQQTHPTNHLQGSSSGSAHSPIDYGGSPRHMSESTC</sequence>
<dbReference type="RefSeq" id="XP_014154942.1">
    <property type="nucleotide sequence ID" value="XM_014299467.1"/>
</dbReference>
<keyword evidence="4" id="KW-1185">Reference proteome</keyword>
<reference evidence="3 4" key="1">
    <citation type="submission" date="2011-02" db="EMBL/GenBank/DDBJ databases">
        <title>The Genome Sequence of Sphaeroforma arctica JP610.</title>
        <authorList>
            <consortium name="The Broad Institute Genome Sequencing Platform"/>
            <person name="Russ C."/>
            <person name="Cuomo C."/>
            <person name="Young S.K."/>
            <person name="Zeng Q."/>
            <person name="Gargeya S."/>
            <person name="Alvarado L."/>
            <person name="Berlin A."/>
            <person name="Chapman S.B."/>
            <person name="Chen Z."/>
            <person name="Freedman E."/>
            <person name="Gellesch M."/>
            <person name="Goldberg J."/>
            <person name="Griggs A."/>
            <person name="Gujja S."/>
            <person name="Heilman E."/>
            <person name="Heiman D."/>
            <person name="Howarth C."/>
            <person name="Mehta T."/>
            <person name="Neiman D."/>
            <person name="Pearson M."/>
            <person name="Roberts A."/>
            <person name="Saif S."/>
            <person name="Shea T."/>
            <person name="Shenoy N."/>
            <person name="Sisk P."/>
            <person name="Stolte C."/>
            <person name="Sykes S."/>
            <person name="White J."/>
            <person name="Yandava C."/>
            <person name="Burger G."/>
            <person name="Gray M.W."/>
            <person name="Holland P.W.H."/>
            <person name="King N."/>
            <person name="Lang F.B.F."/>
            <person name="Roger A.J."/>
            <person name="Ruiz-Trillo I."/>
            <person name="Haas B."/>
            <person name="Nusbaum C."/>
            <person name="Birren B."/>
        </authorList>
    </citation>
    <scope>NUCLEOTIDE SEQUENCE [LARGE SCALE GENOMIC DNA]</scope>
    <source>
        <strain evidence="3 4">JP610</strain>
    </source>
</reference>
<organism evidence="3 4">
    <name type="scientific">Sphaeroforma arctica JP610</name>
    <dbReference type="NCBI Taxonomy" id="667725"/>
    <lineage>
        <taxon>Eukaryota</taxon>
        <taxon>Ichthyosporea</taxon>
        <taxon>Ichthyophonida</taxon>
        <taxon>Sphaeroforma</taxon>
    </lineage>
</organism>
<evidence type="ECO:0000256" key="2">
    <source>
        <dbReference type="SAM" id="Phobius"/>
    </source>
</evidence>
<keyword evidence="2" id="KW-0812">Transmembrane</keyword>
<keyword evidence="2" id="KW-0472">Membrane</keyword>
<evidence type="ECO:0000313" key="3">
    <source>
        <dbReference type="EMBL" id="KNC81040.1"/>
    </source>
</evidence>
<gene>
    <name evidence="3" type="ORF">SARC_06617</name>
</gene>